<comment type="subcellular location">
    <subcellularLocation>
        <location evidence="1">Cell outer membrane</location>
    </subcellularLocation>
</comment>
<dbReference type="PANTHER" id="PTHR40980">
    <property type="entry name" value="PLUG DOMAIN-CONTAINING PROTEIN"/>
    <property type="match status" value="1"/>
</dbReference>
<evidence type="ECO:0000259" key="4">
    <source>
        <dbReference type="Pfam" id="PF07715"/>
    </source>
</evidence>
<dbReference type="Gene3D" id="2.170.130.10">
    <property type="entry name" value="TonB-dependent receptor, plug domain"/>
    <property type="match status" value="1"/>
</dbReference>
<evidence type="ECO:0000313" key="5">
    <source>
        <dbReference type="EMBL" id="MPL81812.1"/>
    </source>
</evidence>
<evidence type="ECO:0000256" key="2">
    <source>
        <dbReference type="ARBA" id="ARBA00023136"/>
    </source>
</evidence>
<sequence length="931" mass="105565">MTKGQFFYLSIILFLITISVPMQAQSVIKGTVTDRKYNEPLTGAAILVEGTTTGTTADIDGNFEIKIAPGKYTLIVSYVSYTTRKITDIIVTRNQPAILNIEMEEASMELESVQVVARMKTDTDLSMLRSVRTSLQVVSGISSQQIGRTLDRDASEVVKRIPGVTIQDNRFIIVRGLNQRYNNVWLNNAATPSSETDVKAFSFDAIPSNMIDNLLIYKTGSAEHAAEATGGFIKITTKNIPDDDFMQVEYGVAYNDVTTFKEMLLPDLMPMDLFGLGSVNRALPAGFPANLNEISITQRDAAALQLPSQWIAQPLIALPNQKLSFSMGKKWNLDFGARLGTMTSVSYSNSYSTRNNMLNYMYERYDEANDTPIYLYRYTSDIYSRDFKIGILHNWSYQNSEGTRLEFKNLLNQIGIDKTANTEGWNNYRMSNFQYFSNQYSSRTTYSGQLSGNHRVRNMDDNLLDWNIGLAYANRMEPNRQNRSNKEVSPGIYQYVLPDVPSINELGRLYMTNHEYVVTAVLNRERKINLINQQSTIKAGLYNEFKTRNFRERSITYRNAYGNLSTAEINQLPFESLFTEPYLGTGKVISADEQTNIANAYTAQNWLSACYAALVLPLGNFNINAGLRAEFNRLMLQGYYHASAPVRVDNPEIDFFPSLNTSYNINEKSLLRIAYSRSINRPEFREIAPLTYYDFTEKNSIVGNPDLKVASIQNIDFRFEHYPTPGETFTLAAFYKHFRNPIEMVSIGQGSLFSFNNAKGATNIGLELEIKKSLAFIGLKNLNVNLNASLISSMVEFEDQETERNRALQGQSPYVVNIGLYYQPENNGLSASLMYNVTGKRILVAAQLNQAIVEVPDIYEMPRHVIDFTFNKKLGKQIELKFGIKDLLSQDHLTQQTYEYQQNGTNQRVTLTNKRYNTGRTWSLGVNWTLK</sequence>
<proteinExistence type="predicted"/>
<dbReference type="InterPro" id="IPR012910">
    <property type="entry name" value="Plug_dom"/>
</dbReference>
<organism evidence="5">
    <name type="scientific">bioreactor metagenome</name>
    <dbReference type="NCBI Taxonomy" id="1076179"/>
    <lineage>
        <taxon>unclassified sequences</taxon>
        <taxon>metagenomes</taxon>
        <taxon>ecological metagenomes</taxon>
    </lineage>
</organism>
<gene>
    <name evidence="5" type="ORF">SDC9_27742</name>
</gene>
<dbReference type="GO" id="GO:0009279">
    <property type="term" value="C:cell outer membrane"/>
    <property type="evidence" value="ECO:0007669"/>
    <property type="project" value="UniProtKB-SubCell"/>
</dbReference>
<dbReference type="InterPro" id="IPR036942">
    <property type="entry name" value="Beta-barrel_TonB_sf"/>
</dbReference>
<dbReference type="InterPro" id="IPR037066">
    <property type="entry name" value="Plug_dom_sf"/>
</dbReference>
<dbReference type="Gene3D" id="2.40.170.20">
    <property type="entry name" value="TonB-dependent receptor, beta-barrel domain"/>
    <property type="match status" value="1"/>
</dbReference>
<protein>
    <recommendedName>
        <fullName evidence="4">TonB-dependent receptor plug domain-containing protein</fullName>
    </recommendedName>
</protein>
<name>A0A644USN6_9ZZZZ</name>
<evidence type="ECO:0000256" key="3">
    <source>
        <dbReference type="ARBA" id="ARBA00023237"/>
    </source>
</evidence>
<keyword evidence="2" id="KW-0472">Membrane</keyword>
<dbReference type="Pfam" id="PF07715">
    <property type="entry name" value="Plug"/>
    <property type="match status" value="1"/>
</dbReference>
<reference evidence="5" key="1">
    <citation type="submission" date="2019-08" db="EMBL/GenBank/DDBJ databases">
        <authorList>
            <person name="Kucharzyk K."/>
            <person name="Murdoch R.W."/>
            <person name="Higgins S."/>
            <person name="Loffler F."/>
        </authorList>
    </citation>
    <scope>NUCLEOTIDE SEQUENCE</scope>
</reference>
<dbReference type="SUPFAM" id="SSF49464">
    <property type="entry name" value="Carboxypeptidase regulatory domain-like"/>
    <property type="match status" value="1"/>
</dbReference>
<evidence type="ECO:0000256" key="1">
    <source>
        <dbReference type="ARBA" id="ARBA00004442"/>
    </source>
</evidence>
<accession>A0A644USN6</accession>
<feature type="domain" description="TonB-dependent receptor plug" evidence="4">
    <location>
        <begin position="131"/>
        <end position="231"/>
    </location>
</feature>
<dbReference type="SUPFAM" id="SSF56935">
    <property type="entry name" value="Porins"/>
    <property type="match status" value="1"/>
</dbReference>
<dbReference type="EMBL" id="VSSQ01000155">
    <property type="protein sequence ID" value="MPL81812.1"/>
    <property type="molecule type" value="Genomic_DNA"/>
</dbReference>
<keyword evidence="3" id="KW-0998">Cell outer membrane</keyword>
<comment type="caution">
    <text evidence="5">The sequence shown here is derived from an EMBL/GenBank/DDBJ whole genome shotgun (WGS) entry which is preliminary data.</text>
</comment>
<dbReference type="Pfam" id="PF13715">
    <property type="entry name" value="CarbopepD_reg_2"/>
    <property type="match status" value="1"/>
</dbReference>
<dbReference type="InterPro" id="IPR008969">
    <property type="entry name" value="CarboxyPept-like_regulatory"/>
</dbReference>
<dbReference type="PANTHER" id="PTHR40980:SF5">
    <property type="entry name" value="TONB-DEPENDENT RECEPTOR"/>
    <property type="match status" value="1"/>
</dbReference>
<dbReference type="AlphaFoldDB" id="A0A644USN6"/>
<dbReference type="Gene3D" id="2.60.40.1120">
    <property type="entry name" value="Carboxypeptidase-like, regulatory domain"/>
    <property type="match status" value="1"/>
</dbReference>